<dbReference type="InterPro" id="IPR018422">
    <property type="entry name" value="Cation/H_exchanger_CPA1"/>
</dbReference>
<comment type="caution">
    <text evidence="14">The sequence shown here is derived from an EMBL/GenBank/DDBJ whole genome shotgun (WGS) entry which is preliminary data.</text>
</comment>
<gene>
    <name evidence="14" type="ORF">SAJA_06085</name>
</gene>
<feature type="transmembrane region" description="Helical" evidence="12">
    <location>
        <begin position="6"/>
        <end position="21"/>
    </location>
</feature>
<feature type="transmembrane region" description="Helical" evidence="12">
    <location>
        <begin position="67"/>
        <end position="85"/>
    </location>
</feature>
<organism evidence="14 15">
    <name type="scientific">Salinisphaera japonica YTM-1</name>
    <dbReference type="NCBI Taxonomy" id="1209778"/>
    <lineage>
        <taxon>Bacteria</taxon>
        <taxon>Pseudomonadati</taxon>
        <taxon>Pseudomonadota</taxon>
        <taxon>Gammaproteobacteria</taxon>
        <taxon>Salinisphaerales</taxon>
        <taxon>Salinisphaeraceae</taxon>
        <taxon>Salinisphaera</taxon>
    </lineage>
</organism>
<evidence type="ECO:0000256" key="4">
    <source>
        <dbReference type="ARBA" id="ARBA00022449"/>
    </source>
</evidence>
<evidence type="ECO:0000256" key="9">
    <source>
        <dbReference type="ARBA" id="ARBA00023065"/>
    </source>
</evidence>
<sequence>MNVFELTGLLLTLTALFAWLNRRLIGLPSTVGVMLLALVFSLLALAAVPFGADVAGPAGDLVNAVEFNRTLLDGMLGALLFAGAMQVEAKKLFSERLVVGLLATLGLGLSTIIVGTLTWGVFIALDLGIAPIYAYLFGAIISPTDPVAVLAILRRAGVPKTLEIQFTGESLFNDAIAIVLFVALSEVADPNIAASLEPGYLIQLFSAEAIGGIGFGLVVGLAGFVLLRGIDDYKTEVLITLAMVIGGYAMASALHVSGPLAIITAGLLVGHHGRDKAMSEHTRDRVDTFWELIDEILNAVLFVLIGLEVLHISFSTNAIIAGLAAIPIILVARFVAVSVPITILRTRRSFTPHAIKILTWGGLRGGISVALALSLPESDARNLIVNMTYIAVIFSIGVQGLTISRVARLARTDDEAAASEKTA</sequence>
<evidence type="ECO:0000256" key="5">
    <source>
        <dbReference type="ARBA" id="ARBA00022475"/>
    </source>
</evidence>
<dbReference type="PANTHER" id="PTHR10110:SF195">
    <property type="entry name" value="NA(+)_H(+) ANTIPORTER NHAS2"/>
    <property type="match status" value="1"/>
</dbReference>
<evidence type="ECO:0000256" key="7">
    <source>
        <dbReference type="ARBA" id="ARBA00022989"/>
    </source>
</evidence>
<feature type="transmembrane region" description="Helical" evidence="12">
    <location>
        <begin position="132"/>
        <end position="153"/>
    </location>
</feature>
<evidence type="ECO:0000256" key="12">
    <source>
        <dbReference type="SAM" id="Phobius"/>
    </source>
</evidence>
<feature type="transmembrane region" description="Helical" evidence="12">
    <location>
        <begin position="97"/>
        <end position="120"/>
    </location>
</feature>
<feature type="transmembrane region" description="Helical" evidence="12">
    <location>
        <begin position="357"/>
        <end position="375"/>
    </location>
</feature>
<evidence type="ECO:0000259" key="13">
    <source>
        <dbReference type="Pfam" id="PF00999"/>
    </source>
</evidence>
<keyword evidence="6 12" id="KW-0812">Transmembrane</keyword>
<name>A0A423PVH0_9GAMM</name>
<protein>
    <submittedName>
        <fullName evidence="14">Sodium:proton antiporter</fullName>
    </submittedName>
</protein>
<dbReference type="Proteomes" id="UP000285310">
    <property type="component" value="Unassembled WGS sequence"/>
</dbReference>
<feature type="transmembrane region" description="Helical" evidence="12">
    <location>
        <begin position="289"/>
        <end position="312"/>
    </location>
</feature>
<keyword evidence="7 12" id="KW-1133">Transmembrane helix</keyword>
<keyword evidence="11" id="KW-0739">Sodium transport</keyword>
<accession>A0A423PVH0</accession>
<dbReference type="Pfam" id="PF00999">
    <property type="entry name" value="Na_H_Exchanger"/>
    <property type="match status" value="1"/>
</dbReference>
<keyword evidence="4" id="KW-0050">Antiport</keyword>
<dbReference type="GO" id="GO:0098719">
    <property type="term" value="P:sodium ion import across plasma membrane"/>
    <property type="evidence" value="ECO:0007669"/>
    <property type="project" value="TreeGrafter"/>
</dbReference>
<feature type="transmembrane region" description="Helical" evidence="12">
    <location>
        <begin position="239"/>
        <end position="269"/>
    </location>
</feature>
<feature type="transmembrane region" description="Helical" evidence="12">
    <location>
        <begin position="33"/>
        <end position="52"/>
    </location>
</feature>
<dbReference type="GO" id="GO:0005886">
    <property type="term" value="C:plasma membrane"/>
    <property type="evidence" value="ECO:0007669"/>
    <property type="project" value="UniProtKB-SubCell"/>
</dbReference>
<proteinExistence type="inferred from homology"/>
<keyword evidence="15" id="KW-1185">Reference proteome</keyword>
<dbReference type="EMBL" id="AYKG01000014">
    <property type="protein sequence ID" value="ROO29569.1"/>
    <property type="molecule type" value="Genomic_DNA"/>
</dbReference>
<feature type="transmembrane region" description="Helical" evidence="12">
    <location>
        <begin position="387"/>
        <end position="407"/>
    </location>
</feature>
<comment type="similarity">
    <text evidence="2">Belongs to the monovalent cation:proton antiporter 1 (CPA1) transporter (TC 2.A.36) family.</text>
</comment>
<dbReference type="GO" id="GO:0051453">
    <property type="term" value="P:regulation of intracellular pH"/>
    <property type="evidence" value="ECO:0007669"/>
    <property type="project" value="TreeGrafter"/>
</dbReference>
<dbReference type="GO" id="GO:0015385">
    <property type="term" value="F:sodium:proton antiporter activity"/>
    <property type="evidence" value="ECO:0007669"/>
    <property type="project" value="InterPro"/>
</dbReference>
<dbReference type="InParanoid" id="A0A423PVH0"/>
<evidence type="ECO:0000256" key="1">
    <source>
        <dbReference type="ARBA" id="ARBA00004651"/>
    </source>
</evidence>
<dbReference type="InterPro" id="IPR006153">
    <property type="entry name" value="Cation/H_exchanger_TM"/>
</dbReference>
<feature type="transmembrane region" description="Helical" evidence="12">
    <location>
        <begin position="318"/>
        <end position="336"/>
    </location>
</feature>
<feature type="domain" description="Cation/H+ exchanger transmembrane" evidence="13">
    <location>
        <begin position="13"/>
        <end position="407"/>
    </location>
</feature>
<keyword evidence="10 12" id="KW-0472">Membrane</keyword>
<keyword evidence="8" id="KW-0915">Sodium</keyword>
<evidence type="ECO:0000313" key="14">
    <source>
        <dbReference type="EMBL" id="ROO29569.1"/>
    </source>
</evidence>
<dbReference type="Gene3D" id="6.10.140.1330">
    <property type="match status" value="1"/>
</dbReference>
<evidence type="ECO:0000256" key="3">
    <source>
        <dbReference type="ARBA" id="ARBA00022448"/>
    </source>
</evidence>
<reference evidence="14 15" key="1">
    <citation type="submission" date="2013-10" db="EMBL/GenBank/DDBJ databases">
        <title>Salinisphaera japonica YTM-1 Genome Sequencing.</title>
        <authorList>
            <person name="Lai Q."/>
            <person name="Li C."/>
            <person name="Shao Z."/>
        </authorList>
    </citation>
    <scope>NUCLEOTIDE SEQUENCE [LARGE SCALE GENOMIC DNA]</scope>
    <source>
        <strain evidence="14 15">YTM-1</strain>
    </source>
</reference>
<evidence type="ECO:0000256" key="6">
    <source>
        <dbReference type="ARBA" id="ARBA00022692"/>
    </source>
</evidence>
<evidence type="ECO:0000256" key="10">
    <source>
        <dbReference type="ARBA" id="ARBA00023136"/>
    </source>
</evidence>
<dbReference type="RefSeq" id="WP_123657748.1">
    <property type="nucleotide sequence ID" value="NZ_AYKG01000014.1"/>
</dbReference>
<dbReference type="AlphaFoldDB" id="A0A423PVH0"/>
<comment type="subcellular location">
    <subcellularLocation>
        <location evidence="1">Cell membrane</location>
        <topology evidence="1">Multi-pass membrane protein</topology>
    </subcellularLocation>
</comment>
<keyword evidence="3" id="KW-0813">Transport</keyword>
<dbReference type="OrthoDB" id="9774146at2"/>
<evidence type="ECO:0000313" key="15">
    <source>
        <dbReference type="Proteomes" id="UP000285310"/>
    </source>
</evidence>
<keyword evidence="9" id="KW-0406">Ion transport</keyword>
<keyword evidence="5" id="KW-1003">Cell membrane</keyword>
<evidence type="ECO:0000256" key="2">
    <source>
        <dbReference type="ARBA" id="ARBA00007367"/>
    </source>
</evidence>
<feature type="transmembrane region" description="Helical" evidence="12">
    <location>
        <begin position="209"/>
        <end position="227"/>
    </location>
</feature>
<evidence type="ECO:0000256" key="11">
    <source>
        <dbReference type="ARBA" id="ARBA00023201"/>
    </source>
</evidence>
<dbReference type="GO" id="GO:0015386">
    <property type="term" value="F:potassium:proton antiporter activity"/>
    <property type="evidence" value="ECO:0007669"/>
    <property type="project" value="TreeGrafter"/>
</dbReference>
<evidence type="ECO:0000256" key="8">
    <source>
        <dbReference type="ARBA" id="ARBA00023053"/>
    </source>
</evidence>
<dbReference type="PANTHER" id="PTHR10110">
    <property type="entry name" value="SODIUM/HYDROGEN EXCHANGER"/>
    <property type="match status" value="1"/>
</dbReference>